<sequence>MLRPAVLKPFIPLPLATVLMALGVLLIAPSAWAEKPDKPTSRPADRHYIRKVDQSSVAKDKNTVVETRVDVSRDVKEINDGKAKKGRESGSVTWTLNGRTYGAHDNGTLYPIRGSGFHELNRSAFKALGVYNKFDDTPRAKEILDKMGTSPSDRKAALTAYKAG</sequence>
<reference evidence="2 3" key="1">
    <citation type="submission" date="2018-12" db="EMBL/GenBank/DDBJ databases">
        <title>Complete Genome Sequence of the Corallopyronin A producing Myxobacterium Corallococcus coralloides B035.</title>
        <authorList>
            <person name="Bouhired S.M."/>
            <person name="Rupp O."/>
            <person name="Blom J."/>
            <person name="Schaeberle T.F."/>
            <person name="Kehraus S."/>
            <person name="Schiefer A."/>
            <person name="Pfarr K."/>
            <person name="Goesmann A."/>
            <person name="Hoerauf A."/>
            <person name="Koenig G.M."/>
        </authorList>
    </citation>
    <scope>NUCLEOTIDE SEQUENCE [LARGE SCALE GENOMIC DNA]</scope>
    <source>
        <strain evidence="2 3">B035</strain>
    </source>
</reference>
<protein>
    <recommendedName>
        <fullName evidence="4">Lipoprotein</fullName>
    </recommendedName>
</protein>
<dbReference type="EMBL" id="CP034669">
    <property type="protein sequence ID" value="QAT83339.1"/>
    <property type="molecule type" value="Genomic_DNA"/>
</dbReference>
<evidence type="ECO:0000313" key="3">
    <source>
        <dbReference type="Proteomes" id="UP000288758"/>
    </source>
</evidence>
<keyword evidence="1" id="KW-0732">Signal</keyword>
<evidence type="ECO:0000256" key="1">
    <source>
        <dbReference type="SAM" id="SignalP"/>
    </source>
</evidence>
<evidence type="ECO:0000313" key="2">
    <source>
        <dbReference type="EMBL" id="QAT83339.1"/>
    </source>
</evidence>
<dbReference type="RefSeq" id="WP_128795506.1">
    <property type="nucleotide sequence ID" value="NZ_CP034669.1"/>
</dbReference>
<dbReference type="Proteomes" id="UP000288758">
    <property type="component" value="Chromosome"/>
</dbReference>
<accession>A0A410RN31</accession>
<name>A0A410RN31_CORCK</name>
<feature type="signal peptide" evidence="1">
    <location>
        <begin position="1"/>
        <end position="33"/>
    </location>
</feature>
<organism evidence="2 3">
    <name type="scientific">Corallococcus coralloides</name>
    <name type="common">Myxococcus coralloides</name>
    <dbReference type="NCBI Taxonomy" id="184914"/>
    <lineage>
        <taxon>Bacteria</taxon>
        <taxon>Pseudomonadati</taxon>
        <taxon>Myxococcota</taxon>
        <taxon>Myxococcia</taxon>
        <taxon>Myxococcales</taxon>
        <taxon>Cystobacterineae</taxon>
        <taxon>Myxococcaceae</taxon>
        <taxon>Corallococcus</taxon>
    </lineage>
</organism>
<dbReference type="AlphaFoldDB" id="A0A410RN31"/>
<proteinExistence type="predicted"/>
<feature type="chain" id="PRO_5019530472" description="Lipoprotein" evidence="1">
    <location>
        <begin position="34"/>
        <end position="164"/>
    </location>
</feature>
<gene>
    <name evidence="2" type="ORF">EJ065_1741</name>
</gene>
<evidence type="ECO:0008006" key="4">
    <source>
        <dbReference type="Google" id="ProtNLM"/>
    </source>
</evidence>